<comment type="caution">
    <text evidence="1">The sequence shown here is derived from an EMBL/GenBank/DDBJ whole genome shotgun (WGS) entry which is preliminary data.</text>
</comment>
<dbReference type="Proteomes" id="UP001143856">
    <property type="component" value="Unassembled WGS sequence"/>
</dbReference>
<gene>
    <name evidence="1" type="ORF">NUW58_g5206</name>
</gene>
<organism evidence="1 2">
    <name type="scientific">Xylaria curta</name>
    <dbReference type="NCBI Taxonomy" id="42375"/>
    <lineage>
        <taxon>Eukaryota</taxon>
        <taxon>Fungi</taxon>
        <taxon>Dikarya</taxon>
        <taxon>Ascomycota</taxon>
        <taxon>Pezizomycotina</taxon>
        <taxon>Sordariomycetes</taxon>
        <taxon>Xylariomycetidae</taxon>
        <taxon>Xylariales</taxon>
        <taxon>Xylariaceae</taxon>
        <taxon>Xylaria</taxon>
    </lineage>
</organism>
<evidence type="ECO:0000313" key="2">
    <source>
        <dbReference type="Proteomes" id="UP001143856"/>
    </source>
</evidence>
<keyword evidence="2" id="KW-1185">Reference proteome</keyword>
<reference evidence="1" key="1">
    <citation type="submission" date="2022-10" db="EMBL/GenBank/DDBJ databases">
        <title>Genome Sequence of Xylaria curta.</title>
        <authorList>
            <person name="Buettner E."/>
        </authorList>
    </citation>
    <scope>NUCLEOTIDE SEQUENCE</scope>
    <source>
        <strain evidence="1">Babe10</strain>
    </source>
</reference>
<sequence length="155" mass="17330">MKQAEAAYKEIQHNEEAKKWAEQVRGNVGVLKDLSDDLRHRAMPTFANILHTLAPPISSHERLLIHITHDIVGYPSLDPLIYGVFSRVMSQVEGGDLLVVQRGHENAARRSSDAPFFGGKRPSSTQVQRSPPILTFETGPFQLHTLINRSQSPDN</sequence>
<proteinExistence type="predicted"/>
<accession>A0ACC1P2V0</accession>
<evidence type="ECO:0000313" key="1">
    <source>
        <dbReference type="EMBL" id="KAJ2986069.1"/>
    </source>
</evidence>
<name>A0ACC1P2V0_9PEZI</name>
<dbReference type="EMBL" id="JAPDGR010001001">
    <property type="protein sequence ID" value="KAJ2986069.1"/>
    <property type="molecule type" value="Genomic_DNA"/>
</dbReference>
<protein>
    <submittedName>
        <fullName evidence="1">Uncharacterized protein</fullName>
    </submittedName>
</protein>